<protein>
    <submittedName>
        <fullName evidence="3">DUF998 domain-containing protein</fullName>
    </submittedName>
</protein>
<feature type="transmembrane region" description="Helical" evidence="2">
    <location>
        <begin position="148"/>
        <end position="166"/>
    </location>
</feature>
<dbReference type="EMBL" id="JAHWXH010000001">
    <property type="protein sequence ID" value="MDS0244669.1"/>
    <property type="molecule type" value="Genomic_DNA"/>
</dbReference>
<evidence type="ECO:0000313" key="3">
    <source>
        <dbReference type="EMBL" id="MDS0244669.1"/>
    </source>
</evidence>
<feature type="compositionally biased region" description="Polar residues" evidence="1">
    <location>
        <begin position="273"/>
        <end position="289"/>
    </location>
</feature>
<feature type="compositionally biased region" description="Basic residues" evidence="1">
    <location>
        <begin position="318"/>
        <end position="328"/>
    </location>
</feature>
<evidence type="ECO:0000313" key="4">
    <source>
        <dbReference type="Proteomes" id="UP001183582"/>
    </source>
</evidence>
<reference evidence="3 4" key="1">
    <citation type="submission" date="2021-06" db="EMBL/GenBank/DDBJ databases">
        <title>Genome-based taxonomic framework of Microbacterium strains isolated from marine environment, the description of four new species and reclassification of four preexisting species.</title>
        <authorList>
            <person name="Lee S.D."/>
            <person name="Kim S.-M."/>
            <person name="Byeon Y.-S."/>
            <person name="Yang H.L."/>
            <person name="Kim I.S."/>
        </authorList>
    </citation>
    <scope>NUCLEOTIDE SEQUENCE [LARGE SCALE GENOMIC DNA]</scope>
    <source>
        <strain evidence="3 4">KACC 20514</strain>
    </source>
</reference>
<feature type="transmembrane region" description="Helical" evidence="2">
    <location>
        <begin position="45"/>
        <end position="67"/>
    </location>
</feature>
<feature type="transmembrane region" description="Helical" evidence="2">
    <location>
        <begin position="119"/>
        <end position="142"/>
    </location>
</feature>
<keyword evidence="2" id="KW-1133">Transmembrane helix</keyword>
<dbReference type="GeneID" id="301457257"/>
<dbReference type="InterPro" id="IPR009339">
    <property type="entry name" value="DUF998"/>
</dbReference>
<gene>
    <name evidence="3" type="ORF">KZC50_03475</name>
</gene>
<evidence type="ECO:0000256" key="2">
    <source>
        <dbReference type="SAM" id="Phobius"/>
    </source>
</evidence>
<dbReference type="RefSeq" id="WP_310890632.1">
    <property type="nucleotide sequence ID" value="NZ_BAAAGR010000001.1"/>
</dbReference>
<dbReference type="Proteomes" id="UP001183582">
    <property type="component" value="Unassembled WGS sequence"/>
</dbReference>
<sequence>MHTTTRSDVPLETLPPVGAPGRMPRRSVVAVAVAPINLSQRISTLAIAVLVAGVALAILTTRDHLWWQLHFSQLGTFGDFSSSSFNGAVIIAGALLVLYAVFLAADLSHVMTIRASRGLRWAIASAGLHLTVVGLIPIPVSMDMHDRAAAGLALSFLAMFAFALGLRKVSLRFRLGTAFGVLIIASGMVLLILQVITLAAYEAMAFGIVGIWLPALNRVVRGWMPHTNRSAAGHRTARAVPGDEADEPSRRAPHRPIRRRVRRPRNRAYMPNTPRTISAARSTQGSTRPTAPAHATLSGAPRRTRARAAGMTTAGRDRSHRPSASRRP</sequence>
<comment type="caution">
    <text evidence="3">The sequence shown here is derived from an EMBL/GenBank/DDBJ whole genome shotgun (WGS) entry which is preliminary data.</text>
</comment>
<dbReference type="Pfam" id="PF06197">
    <property type="entry name" value="DUF998"/>
    <property type="match status" value="1"/>
</dbReference>
<feature type="compositionally biased region" description="Basic residues" evidence="1">
    <location>
        <begin position="251"/>
        <end position="266"/>
    </location>
</feature>
<organism evidence="3 4">
    <name type="scientific">Microbacterium aurantiacum</name>
    <dbReference type="NCBI Taxonomy" id="162393"/>
    <lineage>
        <taxon>Bacteria</taxon>
        <taxon>Bacillati</taxon>
        <taxon>Actinomycetota</taxon>
        <taxon>Actinomycetes</taxon>
        <taxon>Micrococcales</taxon>
        <taxon>Microbacteriaceae</taxon>
        <taxon>Microbacterium</taxon>
    </lineage>
</organism>
<keyword evidence="2" id="KW-0472">Membrane</keyword>
<feature type="transmembrane region" description="Helical" evidence="2">
    <location>
        <begin position="178"/>
        <end position="197"/>
    </location>
</feature>
<dbReference type="AlphaFoldDB" id="A0AAJ2HHU4"/>
<accession>A0AAJ2HHU4</accession>
<name>A0AAJ2HHU4_9MICO</name>
<feature type="region of interest" description="Disordered" evidence="1">
    <location>
        <begin position="230"/>
        <end position="328"/>
    </location>
</feature>
<keyword evidence="2" id="KW-0812">Transmembrane</keyword>
<evidence type="ECO:0000256" key="1">
    <source>
        <dbReference type="SAM" id="MobiDB-lite"/>
    </source>
</evidence>
<proteinExistence type="predicted"/>
<feature type="transmembrane region" description="Helical" evidence="2">
    <location>
        <begin position="87"/>
        <end position="107"/>
    </location>
</feature>